<gene>
    <name evidence="2" type="ORF">S01H4_54133</name>
</gene>
<dbReference type="InterPro" id="IPR012340">
    <property type="entry name" value="NA-bd_OB-fold"/>
</dbReference>
<dbReference type="InterPro" id="IPR052513">
    <property type="entry name" value="Thioester_dehydratase-like"/>
</dbReference>
<comment type="caution">
    <text evidence="2">The sequence shown here is derived from an EMBL/GenBank/DDBJ whole genome shotgun (WGS) entry which is preliminary data.</text>
</comment>
<evidence type="ECO:0000313" key="2">
    <source>
        <dbReference type="EMBL" id="GAH10961.1"/>
    </source>
</evidence>
<organism evidence="2">
    <name type="scientific">marine sediment metagenome</name>
    <dbReference type="NCBI Taxonomy" id="412755"/>
    <lineage>
        <taxon>unclassified sequences</taxon>
        <taxon>metagenomes</taxon>
        <taxon>ecological metagenomes</taxon>
    </lineage>
</organism>
<dbReference type="PANTHER" id="PTHR34075:SF4">
    <property type="entry name" value="DUF35 DOMAIN-CONTAINING PROTEIN"/>
    <property type="match status" value="1"/>
</dbReference>
<feature type="domain" description="ChsH2 C-terminal OB-fold" evidence="1">
    <location>
        <begin position="31"/>
        <end position="96"/>
    </location>
</feature>
<accession>X1CRC9</accession>
<dbReference type="InterPro" id="IPR002878">
    <property type="entry name" value="ChsH2_C"/>
</dbReference>
<dbReference type="Gene3D" id="6.10.30.10">
    <property type="match status" value="1"/>
</dbReference>
<name>X1CRC9_9ZZZZ</name>
<sequence length="143" mass="16512">WGTQCPKCGDKFFPPRVNCWNLDCNIEKSDWIQLKEEGIVHTFTIAGWSGKSSLKRLPFVLAYVIVDGCNTAIANEIRNIAPWDPEFGMPVKVVWKPKEERQGTVTDWWFEPADGWKAGPMTPEKERMKKLCQPVIEWVQTMK</sequence>
<dbReference type="SUPFAM" id="SSF50249">
    <property type="entry name" value="Nucleic acid-binding proteins"/>
    <property type="match status" value="1"/>
</dbReference>
<reference evidence="2" key="1">
    <citation type="journal article" date="2014" name="Front. Microbiol.">
        <title>High frequency of phylogenetically diverse reductive dehalogenase-homologous genes in deep subseafloor sedimentary metagenomes.</title>
        <authorList>
            <person name="Kawai M."/>
            <person name="Futagami T."/>
            <person name="Toyoda A."/>
            <person name="Takaki Y."/>
            <person name="Nishi S."/>
            <person name="Hori S."/>
            <person name="Arai W."/>
            <person name="Tsubouchi T."/>
            <person name="Morono Y."/>
            <person name="Uchiyama I."/>
            <person name="Ito T."/>
            <person name="Fujiyama A."/>
            <person name="Inagaki F."/>
            <person name="Takami H."/>
        </authorList>
    </citation>
    <scope>NUCLEOTIDE SEQUENCE</scope>
    <source>
        <strain evidence="2">Expedition CK06-06</strain>
    </source>
</reference>
<dbReference type="EMBL" id="BART01031128">
    <property type="protein sequence ID" value="GAH10961.1"/>
    <property type="molecule type" value="Genomic_DNA"/>
</dbReference>
<evidence type="ECO:0000259" key="1">
    <source>
        <dbReference type="Pfam" id="PF01796"/>
    </source>
</evidence>
<dbReference type="Pfam" id="PF01796">
    <property type="entry name" value="OB_ChsH2_C"/>
    <property type="match status" value="1"/>
</dbReference>
<protein>
    <recommendedName>
        <fullName evidence="1">ChsH2 C-terminal OB-fold domain-containing protein</fullName>
    </recommendedName>
</protein>
<feature type="non-terminal residue" evidence="2">
    <location>
        <position position="1"/>
    </location>
</feature>
<proteinExistence type="predicted"/>
<dbReference type="AlphaFoldDB" id="X1CRC9"/>
<dbReference type="PANTHER" id="PTHR34075">
    <property type="entry name" value="BLR3430 PROTEIN"/>
    <property type="match status" value="1"/>
</dbReference>